<evidence type="ECO:0000256" key="3">
    <source>
        <dbReference type="ARBA" id="ARBA00022692"/>
    </source>
</evidence>
<feature type="transmembrane region" description="Helical" evidence="6">
    <location>
        <begin position="480"/>
        <end position="500"/>
    </location>
</feature>
<evidence type="ECO:0000256" key="5">
    <source>
        <dbReference type="ARBA" id="ARBA00023136"/>
    </source>
</evidence>
<sequence>MDGNESNKLVKGALLLTLAGLISKVLSAGYRIPLQNLTGDIGFYIYQQVYPILGMALVLSLYGFPSAISKMMADLKVQGINPSLRNFYVPIFSILCCINGALFIFLLFNADFIAVWVGDENLKGIYRFAAFLFLFIPFSAVLRGGLQGNNYMKPTAYSQVGEQLARVCIIIFAAVFISVQGERLYSVGQAAVVASILGAITAILILSLFFIKNKPYTNDLSTIPWNYYVRTLLTLGIVAALNHMVLLAIQFADAFTLVPSLREYGLSQLESMEAKGVFDRGQPLIQLGTVIGSSFALALIPTISREKLQRDHETIYHYIRSALHFSLYLAIGATIGLILIFPEANTLLFENGKGTTSLRILVMAILLCSVAITGASILQGLGYIKRTAAFILIAIFVKWILNQLIVPFLGITGGALATVLSLLVLSILVILELERKLPGLRYLEQIKWRSLFIACGTMTIYIWVMDHLFSIANLSSRIELLVYVMFIAITGAAVYILLLIKCGAFSERELSMLPFAAFFIRLHRGRNKK</sequence>
<dbReference type="InterPro" id="IPR024923">
    <property type="entry name" value="PG_synth_SpoVB"/>
</dbReference>
<feature type="transmembrane region" description="Helical" evidence="6">
    <location>
        <begin position="284"/>
        <end position="303"/>
    </location>
</feature>
<feature type="transmembrane region" description="Helical" evidence="6">
    <location>
        <begin position="187"/>
        <end position="211"/>
    </location>
</feature>
<keyword evidence="2" id="KW-1003">Cell membrane</keyword>
<comment type="subcellular location">
    <subcellularLocation>
        <location evidence="1">Cell membrane</location>
        <topology evidence="1">Multi-pass membrane protein</topology>
    </subcellularLocation>
</comment>
<keyword evidence="4 6" id="KW-1133">Transmembrane helix</keyword>
<dbReference type="PANTHER" id="PTHR30250">
    <property type="entry name" value="PST FAMILY PREDICTED COLANIC ACID TRANSPORTER"/>
    <property type="match status" value="1"/>
</dbReference>
<reference evidence="7" key="1">
    <citation type="journal article" date="2014" name="Int. J. Syst. Evol. Microbiol.">
        <title>Complete genome sequence of Corynebacterium casei LMG S-19264T (=DSM 44701T), isolated from a smear-ripened cheese.</title>
        <authorList>
            <consortium name="US DOE Joint Genome Institute (JGI-PGF)"/>
            <person name="Walter F."/>
            <person name="Albersmeier A."/>
            <person name="Kalinowski J."/>
            <person name="Ruckert C."/>
        </authorList>
    </citation>
    <scope>NUCLEOTIDE SEQUENCE</scope>
    <source>
        <strain evidence="7">CGMCC 1.12754</strain>
    </source>
</reference>
<dbReference type="EMBL" id="BMFR01000014">
    <property type="protein sequence ID" value="GGG82058.1"/>
    <property type="molecule type" value="Genomic_DNA"/>
</dbReference>
<evidence type="ECO:0000313" key="8">
    <source>
        <dbReference type="Proteomes" id="UP000622860"/>
    </source>
</evidence>
<feature type="transmembrane region" description="Helical" evidence="6">
    <location>
        <begin position="163"/>
        <end position="181"/>
    </location>
</feature>
<dbReference type="PANTHER" id="PTHR30250:SF29">
    <property type="entry name" value="POLYSACCHARIDE BIOSYNTHESIS PROTEIN C-TERMINAL DOMAIN-CONTAINING PROTEIN"/>
    <property type="match status" value="1"/>
</dbReference>
<feature type="transmembrane region" description="Helical" evidence="6">
    <location>
        <begin position="411"/>
        <end position="431"/>
    </location>
</feature>
<feature type="transmembrane region" description="Helical" evidence="6">
    <location>
        <begin position="388"/>
        <end position="405"/>
    </location>
</feature>
<dbReference type="InterPro" id="IPR002797">
    <property type="entry name" value="Polysacc_synth"/>
</dbReference>
<dbReference type="RefSeq" id="WP_188456141.1">
    <property type="nucleotide sequence ID" value="NZ_BMFR01000014.1"/>
</dbReference>
<dbReference type="InterPro" id="IPR050833">
    <property type="entry name" value="Poly_Biosynth_Transport"/>
</dbReference>
<dbReference type="PIRSF" id="PIRSF038958">
    <property type="entry name" value="PG_synth_SpoVB"/>
    <property type="match status" value="1"/>
</dbReference>
<evidence type="ECO:0000256" key="2">
    <source>
        <dbReference type="ARBA" id="ARBA00022475"/>
    </source>
</evidence>
<feature type="transmembrane region" description="Helical" evidence="6">
    <location>
        <begin position="124"/>
        <end position="142"/>
    </location>
</feature>
<evidence type="ECO:0000256" key="4">
    <source>
        <dbReference type="ARBA" id="ARBA00022989"/>
    </source>
</evidence>
<keyword evidence="5 6" id="KW-0472">Membrane</keyword>
<feature type="transmembrane region" description="Helical" evidence="6">
    <location>
        <begin position="360"/>
        <end position="381"/>
    </location>
</feature>
<keyword evidence="8" id="KW-1185">Reference proteome</keyword>
<dbReference type="Pfam" id="PF01943">
    <property type="entry name" value="Polysacc_synt"/>
    <property type="match status" value="1"/>
</dbReference>
<feature type="transmembrane region" description="Helical" evidence="6">
    <location>
        <begin position="43"/>
        <end position="65"/>
    </location>
</feature>
<dbReference type="AlphaFoldDB" id="A0A917HJW7"/>
<dbReference type="Proteomes" id="UP000622860">
    <property type="component" value="Unassembled WGS sequence"/>
</dbReference>
<evidence type="ECO:0000256" key="6">
    <source>
        <dbReference type="SAM" id="Phobius"/>
    </source>
</evidence>
<accession>A0A917HJW7</accession>
<feature type="transmembrane region" description="Helical" evidence="6">
    <location>
        <begin position="315"/>
        <end position="340"/>
    </location>
</feature>
<keyword evidence="3 6" id="KW-0812">Transmembrane</keyword>
<proteinExistence type="predicted"/>
<comment type="caution">
    <text evidence="7">The sequence shown here is derived from an EMBL/GenBank/DDBJ whole genome shotgun (WGS) entry which is preliminary data.</text>
</comment>
<dbReference type="GO" id="GO:0005886">
    <property type="term" value="C:plasma membrane"/>
    <property type="evidence" value="ECO:0007669"/>
    <property type="project" value="UniProtKB-SubCell"/>
</dbReference>
<feature type="transmembrane region" description="Helical" evidence="6">
    <location>
        <begin position="451"/>
        <end position="474"/>
    </location>
</feature>
<reference evidence="7" key="2">
    <citation type="submission" date="2020-09" db="EMBL/GenBank/DDBJ databases">
        <authorList>
            <person name="Sun Q."/>
            <person name="Zhou Y."/>
        </authorList>
    </citation>
    <scope>NUCLEOTIDE SEQUENCE</scope>
    <source>
        <strain evidence="7">CGMCC 1.12754</strain>
    </source>
</reference>
<dbReference type="CDD" id="cd13124">
    <property type="entry name" value="MATE_SpoVB_like"/>
    <property type="match status" value="1"/>
</dbReference>
<feature type="transmembrane region" description="Helical" evidence="6">
    <location>
        <begin position="232"/>
        <end position="252"/>
    </location>
</feature>
<name>A0A917HJW7_9BACI</name>
<evidence type="ECO:0000256" key="1">
    <source>
        <dbReference type="ARBA" id="ARBA00004651"/>
    </source>
</evidence>
<gene>
    <name evidence="7" type="primary">yabM</name>
    <name evidence="7" type="ORF">GCM10011398_29430</name>
</gene>
<feature type="transmembrane region" description="Helical" evidence="6">
    <location>
        <begin position="86"/>
        <end position="108"/>
    </location>
</feature>
<protein>
    <submittedName>
        <fullName evidence="7">Membrane protein YabM</fullName>
    </submittedName>
</protein>
<evidence type="ECO:0000313" key="7">
    <source>
        <dbReference type="EMBL" id="GGG82058.1"/>
    </source>
</evidence>
<organism evidence="7 8">
    <name type="scientific">Virgibacillus oceani</name>
    <dbReference type="NCBI Taxonomy" id="1479511"/>
    <lineage>
        <taxon>Bacteria</taxon>
        <taxon>Bacillati</taxon>
        <taxon>Bacillota</taxon>
        <taxon>Bacilli</taxon>
        <taxon>Bacillales</taxon>
        <taxon>Bacillaceae</taxon>
        <taxon>Virgibacillus</taxon>
    </lineage>
</organism>